<comment type="caution">
    <text evidence="1">The sequence shown here is derived from an EMBL/GenBank/DDBJ whole genome shotgun (WGS) entry which is preliminary data.</text>
</comment>
<gene>
    <name evidence="1" type="ORF">STCU_01059</name>
</gene>
<dbReference type="Proteomes" id="UP000015354">
    <property type="component" value="Unassembled WGS sequence"/>
</dbReference>
<dbReference type="EMBL" id="ATMH01001059">
    <property type="protein sequence ID" value="EPY35615.1"/>
    <property type="molecule type" value="Genomic_DNA"/>
</dbReference>
<reference evidence="1 2" key="1">
    <citation type="journal article" date="2013" name="PLoS ONE">
        <title>Predicting the Proteins of Angomonas deanei, Strigomonas culicis and Their Respective Endosymbionts Reveals New Aspects of the Trypanosomatidae Family.</title>
        <authorList>
            <person name="Motta M.C."/>
            <person name="Martins A.C."/>
            <person name="de Souza S.S."/>
            <person name="Catta-Preta C.M."/>
            <person name="Silva R."/>
            <person name="Klein C.C."/>
            <person name="de Almeida L.G."/>
            <person name="de Lima Cunha O."/>
            <person name="Ciapina L.P."/>
            <person name="Brocchi M."/>
            <person name="Colabardini A.C."/>
            <person name="de Araujo Lima B."/>
            <person name="Machado C.R."/>
            <person name="de Almeida Soares C.M."/>
            <person name="Probst C.M."/>
            <person name="de Menezes C.B."/>
            <person name="Thompson C.E."/>
            <person name="Bartholomeu D.C."/>
            <person name="Gradia D.F."/>
            <person name="Pavoni D.P."/>
            <person name="Grisard E.C."/>
            <person name="Fantinatti-Garboggini F."/>
            <person name="Marchini F.K."/>
            <person name="Rodrigues-Luiz G.F."/>
            <person name="Wagner G."/>
            <person name="Goldman G.H."/>
            <person name="Fietto J.L."/>
            <person name="Elias M.C."/>
            <person name="Goldman M.H."/>
            <person name="Sagot M.F."/>
            <person name="Pereira M."/>
            <person name="Stoco P.H."/>
            <person name="de Mendonca-Neto R.P."/>
            <person name="Teixeira S.M."/>
            <person name="Maciel T.E."/>
            <person name="de Oliveira Mendes T.A."/>
            <person name="Urmenyi T.P."/>
            <person name="de Souza W."/>
            <person name="Schenkman S."/>
            <person name="de Vasconcelos A.T."/>
        </authorList>
    </citation>
    <scope>NUCLEOTIDE SEQUENCE [LARGE SCALE GENOMIC DNA]</scope>
</reference>
<accession>S9WIF0</accession>
<sequence length="127" mass="14372">MTPRYTMVRMPWPAKGVARGSAAVMLDLSCTTSSGAMCSSCPPGGREDELLEGELHHVQLDRAYRRTAIQVNRNRTGEGKVIKIGRDVEVVITGRHLRGQNVAFSRHRFSLFLFLSKERERKRKCNK</sequence>
<evidence type="ECO:0000313" key="2">
    <source>
        <dbReference type="Proteomes" id="UP000015354"/>
    </source>
</evidence>
<name>S9WIF0_9TRYP</name>
<keyword evidence="2" id="KW-1185">Reference proteome</keyword>
<keyword evidence="1" id="KW-0031">Aminopeptidase</keyword>
<proteinExistence type="predicted"/>
<dbReference type="GO" id="GO:0004177">
    <property type="term" value="F:aminopeptidase activity"/>
    <property type="evidence" value="ECO:0007669"/>
    <property type="project" value="UniProtKB-KW"/>
</dbReference>
<keyword evidence="1" id="KW-0378">Hydrolase</keyword>
<dbReference type="AlphaFoldDB" id="S9WIF0"/>
<organism evidence="1 2">
    <name type="scientific">Strigomonas culicis</name>
    <dbReference type="NCBI Taxonomy" id="28005"/>
    <lineage>
        <taxon>Eukaryota</taxon>
        <taxon>Discoba</taxon>
        <taxon>Euglenozoa</taxon>
        <taxon>Kinetoplastea</taxon>
        <taxon>Metakinetoplastina</taxon>
        <taxon>Trypanosomatida</taxon>
        <taxon>Trypanosomatidae</taxon>
        <taxon>Strigomonadinae</taxon>
        <taxon>Strigomonas</taxon>
    </lineage>
</organism>
<protein>
    <submittedName>
        <fullName evidence="1">Aminopeptidase</fullName>
    </submittedName>
</protein>
<keyword evidence="1" id="KW-0645">Protease</keyword>
<evidence type="ECO:0000313" key="1">
    <source>
        <dbReference type="EMBL" id="EPY35615.1"/>
    </source>
</evidence>